<evidence type="ECO:0008006" key="3">
    <source>
        <dbReference type="Google" id="ProtNLM"/>
    </source>
</evidence>
<evidence type="ECO:0000313" key="2">
    <source>
        <dbReference type="Proteomes" id="UP001456524"/>
    </source>
</evidence>
<protein>
    <recommendedName>
        <fullName evidence="3">Heterokaryon incompatibility domain-containing protein</fullName>
    </recommendedName>
</protein>
<comment type="caution">
    <text evidence="1">The sequence shown here is derived from an EMBL/GenBank/DDBJ whole genome shotgun (WGS) entry which is preliminary data.</text>
</comment>
<gene>
    <name evidence="1" type="ORF">IWX90DRAFT_265835</name>
</gene>
<name>A0ABR1XMB9_9PEZI</name>
<proteinExistence type="predicted"/>
<accession>A0ABR1XMB9</accession>
<reference evidence="1 2" key="1">
    <citation type="journal article" date="2022" name="G3 (Bethesda)">
        <title>Enemy or ally: a genomic approach to elucidate the lifestyle of Phyllosticta citrichinaensis.</title>
        <authorList>
            <person name="Buijs V.A."/>
            <person name="Groenewald J.Z."/>
            <person name="Haridas S."/>
            <person name="LaButti K.M."/>
            <person name="Lipzen A."/>
            <person name="Martin F.M."/>
            <person name="Barry K."/>
            <person name="Grigoriev I.V."/>
            <person name="Crous P.W."/>
            <person name="Seidl M.F."/>
        </authorList>
    </citation>
    <scope>NUCLEOTIDE SEQUENCE [LARGE SCALE GENOMIC DNA]</scope>
    <source>
        <strain evidence="1 2">CBS 129764</strain>
    </source>
</reference>
<dbReference type="Proteomes" id="UP001456524">
    <property type="component" value="Unassembled WGS sequence"/>
</dbReference>
<sequence length="161" mass="19145">MVSTEFQYAKLSTRSTIRLIDTIVCVLWHAEQTDIEYCALSYVWGDSTPTREIHIKTDDAADSESFIFPLHENLWRFLDWAWNQGKFDRWFWTNRSALIRKMRKRSLSRFRRWAKYTTVPSKWYELGPNRTILRARNEIIMQFYQPATAQQGGAEGISKPE</sequence>
<keyword evidence="2" id="KW-1185">Reference proteome</keyword>
<organism evidence="1 2">
    <name type="scientific">Phyllosticta citrichinensis</name>
    <dbReference type="NCBI Taxonomy" id="1130410"/>
    <lineage>
        <taxon>Eukaryota</taxon>
        <taxon>Fungi</taxon>
        <taxon>Dikarya</taxon>
        <taxon>Ascomycota</taxon>
        <taxon>Pezizomycotina</taxon>
        <taxon>Dothideomycetes</taxon>
        <taxon>Dothideomycetes incertae sedis</taxon>
        <taxon>Botryosphaeriales</taxon>
        <taxon>Phyllostictaceae</taxon>
        <taxon>Phyllosticta</taxon>
    </lineage>
</organism>
<dbReference type="EMBL" id="JBBWUH010000007">
    <property type="protein sequence ID" value="KAK8161330.1"/>
    <property type="molecule type" value="Genomic_DNA"/>
</dbReference>
<evidence type="ECO:0000313" key="1">
    <source>
        <dbReference type="EMBL" id="KAK8161330.1"/>
    </source>
</evidence>